<feature type="transmembrane region" description="Helical" evidence="1">
    <location>
        <begin position="149"/>
        <end position="172"/>
    </location>
</feature>
<feature type="transmembrane region" description="Helical" evidence="1">
    <location>
        <begin position="110"/>
        <end position="128"/>
    </location>
</feature>
<feature type="transmembrane region" description="Helical" evidence="1">
    <location>
        <begin position="37"/>
        <end position="54"/>
    </location>
</feature>
<dbReference type="RefSeq" id="WP_150075254.1">
    <property type="nucleotide sequence ID" value="NZ_VWOX01000002.1"/>
</dbReference>
<keyword evidence="1" id="KW-0812">Transmembrane</keyword>
<gene>
    <name evidence="2" type="ORF">FYK55_05005</name>
</gene>
<keyword evidence="1" id="KW-1133">Transmembrane helix</keyword>
<feature type="transmembrane region" description="Helical" evidence="1">
    <location>
        <begin position="178"/>
        <end position="199"/>
    </location>
</feature>
<reference evidence="2 3" key="1">
    <citation type="submission" date="2019-08" db="EMBL/GenBank/DDBJ databases">
        <authorList>
            <person name="Dhanesh K."/>
            <person name="Kumar G."/>
            <person name="Sasikala C."/>
            <person name="Venkata Ramana C."/>
        </authorList>
    </citation>
    <scope>NUCLEOTIDE SEQUENCE [LARGE SCALE GENOMIC DNA]</scope>
    <source>
        <strain evidence="2 3">JC645</strain>
    </source>
</reference>
<keyword evidence="1" id="KW-0472">Membrane</keyword>
<dbReference type="AlphaFoldDB" id="A0A5M6DFC6"/>
<evidence type="ECO:0000313" key="2">
    <source>
        <dbReference type="EMBL" id="KAA5546247.1"/>
    </source>
</evidence>
<accession>A0A5M6DFC6</accession>
<dbReference type="EMBL" id="VWOX01000002">
    <property type="protein sequence ID" value="KAA5546247.1"/>
    <property type="molecule type" value="Genomic_DNA"/>
</dbReference>
<evidence type="ECO:0000313" key="3">
    <source>
        <dbReference type="Proteomes" id="UP000324479"/>
    </source>
</evidence>
<sequence>MGSMTEMRWCGTSLLPLPLSAVDDGWRILGDPDPISLFVTFAYLAVATMALVQSRRSAGRPSIAPSSRQWMLVGILFLVLGINKQADLQTFVIDGGKWLARASGLYDHKLALRAAFTVLVLAVVGILARPSWKLLRQAMHQKSSLVTRLLWLAVVTQIGFVCLRVVMISLLAPWISDAWWVDLLELTGIAILLVAILYARRDQGRVTLRYSD</sequence>
<keyword evidence="3" id="KW-1185">Reference proteome</keyword>
<proteinExistence type="predicted"/>
<comment type="caution">
    <text evidence="2">The sequence shown here is derived from an EMBL/GenBank/DDBJ whole genome shotgun (WGS) entry which is preliminary data.</text>
</comment>
<evidence type="ECO:0000256" key="1">
    <source>
        <dbReference type="SAM" id="Phobius"/>
    </source>
</evidence>
<dbReference type="Proteomes" id="UP000324479">
    <property type="component" value="Unassembled WGS sequence"/>
</dbReference>
<protein>
    <submittedName>
        <fullName evidence="2">Uncharacterized protein</fullName>
    </submittedName>
</protein>
<name>A0A5M6DFC6_9BACT</name>
<organism evidence="2 3">
    <name type="scientific">Roseiconus nitratireducens</name>
    <dbReference type="NCBI Taxonomy" id="2605748"/>
    <lineage>
        <taxon>Bacteria</taxon>
        <taxon>Pseudomonadati</taxon>
        <taxon>Planctomycetota</taxon>
        <taxon>Planctomycetia</taxon>
        <taxon>Pirellulales</taxon>
        <taxon>Pirellulaceae</taxon>
        <taxon>Roseiconus</taxon>
    </lineage>
</organism>